<dbReference type="InterPro" id="IPR027417">
    <property type="entry name" value="P-loop_NTPase"/>
</dbReference>
<dbReference type="SUPFAM" id="SSF52540">
    <property type="entry name" value="P-loop containing nucleoside triphosphate hydrolases"/>
    <property type="match status" value="1"/>
</dbReference>
<comment type="caution">
    <text evidence="7">The sequence shown here is derived from an EMBL/GenBank/DDBJ whole genome shotgun (WGS) entry which is preliminary data.</text>
</comment>
<keyword evidence="8" id="KW-1185">Reference proteome</keyword>
<keyword evidence="2 5" id="KW-0378">Hydrolase</keyword>
<feature type="binding site" evidence="5">
    <location>
        <begin position="226"/>
        <end position="233"/>
    </location>
    <ligand>
        <name>ATP</name>
        <dbReference type="ChEBI" id="CHEBI:30616"/>
    </ligand>
</feature>
<dbReference type="Gene3D" id="3.40.50.300">
    <property type="entry name" value="P-loop containing nucleotide triphosphate hydrolases"/>
    <property type="match status" value="3"/>
</dbReference>
<evidence type="ECO:0000313" key="8">
    <source>
        <dbReference type="Proteomes" id="UP001501594"/>
    </source>
</evidence>
<evidence type="ECO:0000313" key="7">
    <source>
        <dbReference type="EMBL" id="GAA4266739.1"/>
    </source>
</evidence>
<organism evidence="7 8">
    <name type="scientific">Frondihabitans peucedani</name>
    <dbReference type="NCBI Taxonomy" id="598626"/>
    <lineage>
        <taxon>Bacteria</taxon>
        <taxon>Bacillati</taxon>
        <taxon>Actinomycetota</taxon>
        <taxon>Actinomycetes</taxon>
        <taxon>Micrococcales</taxon>
        <taxon>Microbacteriaceae</taxon>
        <taxon>Frondihabitans</taxon>
    </lineage>
</organism>
<evidence type="ECO:0000256" key="1">
    <source>
        <dbReference type="ARBA" id="ARBA00022741"/>
    </source>
</evidence>
<name>A0ABP8E3T9_9MICO</name>
<evidence type="ECO:0000256" key="3">
    <source>
        <dbReference type="ARBA" id="ARBA00022806"/>
    </source>
</evidence>
<keyword evidence="4 5" id="KW-0067">ATP-binding</keyword>
<protein>
    <submittedName>
        <fullName evidence="7">AAA family ATPase</fullName>
    </submittedName>
</protein>
<evidence type="ECO:0000256" key="4">
    <source>
        <dbReference type="ARBA" id="ARBA00022840"/>
    </source>
</evidence>
<evidence type="ECO:0000256" key="2">
    <source>
        <dbReference type="ARBA" id="ARBA00022801"/>
    </source>
</evidence>
<dbReference type="PANTHER" id="PTHR11070">
    <property type="entry name" value="UVRD / RECB / PCRA DNA HELICASE FAMILY MEMBER"/>
    <property type="match status" value="1"/>
</dbReference>
<dbReference type="Proteomes" id="UP001501594">
    <property type="component" value="Unassembled WGS sequence"/>
</dbReference>
<evidence type="ECO:0000259" key="6">
    <source>
        <dbReference type="PROSITE" id="PS51198"/>
    </source>
</evidence>
<dbReference type="Pfam" id="PF00580">
    <property type="entry name" value="UvrD-helicase"/>
    <property type="match status" value="1"/>
</dbReference>
<gene>
    <name evidence="7" type="ORF">GCM10022256_23510</name>
</gene>
<dbReference type="PANTHER" id="PTHR11070:SF45">
    <property type="entry name" value="DNA 3'-5' HELICASE"/>
    <property type="match status" value="1"/>
</dbReference>
<keyword evidence="1 5" id="KW-0547">Nucleotide-binding</keyword>
<evidence type="ECO:0000256" key="5">
    <source>
        <dbReference type="PROSITE-ProRule" id="PRU00560"/>
    </source>
</evidence>
<proteinExistence type="predicted"/>
<sequence>MLSFPRGARLLPSELDRERDYVSTLYERLDTLKNEARERLLATRRETVGGNHQSRSERDAYARLYEDTLAQLSEVDDRLAFGRLELEEPDETTSPRSLTAVHGAPSGDYRYIGRIGLRDPDHHPILLDWRVPGASAFYQATAATPMGARARRHLTLEGRTVTRIEDEVFDAALLDRGDAQLQGEGALMAALTAQRTGRMTDIVATIQGEQDRIIRSALDGILVVQGGPGTGKTAVALHRAAYLLYSHRERLRGSGVLVVGPSRSFLRYIEQVLPSLGESGVVLSSVGGLYPGVEATTDDAPDVAALKGASRMADLLRRAVRSRQIPPTEPATVDIDGERLVVQPQLVVDAMKRAQDRGKPHNEGRVTFNKNALAALTRQLVAQLRTRGTTIDDADVLVLREDIRQSYDVRVLLNTAWLPLTPQKLLEDLYARPNWLRSITPQWTDEERALLRRERGSAMTISDVPLLDEAAELLGEFDVAVDAGERARKQQQKRDIENAERAIENMQVEGMVSASDIAGNFAERAASMTTAERAAGDRTWAFGHVVVDEAQELSPMQWRLLARRCPLRSFTVVGDIAQASSPASADSWDRALQSLLGRRRQAASSETGPWRLEELTVNYRTPSQIVEYAERVARESGLRITASRSVRASEWPVREVQAGDDAREAVVEAVALDRGIDAVGTLAVIAPEALVEGLAGALEERFPGDVALGTSSLTAPISVLSPATSKGLEFDSVVVVGPRQIRELSSRGNASLYVAMTRPTQRLTVVEVA</sequence>
<reference evidence="8" key="1">
    <citation type="journal article" date="2019" name="Int. J. Syst. Evol. Microbiol.">
        <title>The Global Catalogue of Microorganisms (GCM) 10K type strain sequencing project: providing services to taxonomists for standard genome sequencing and annotation.</title>
        <authorList>
            <consortium name="The Broad Institute Genomics Platform"/>
            <consortium name="The Broad Institute Genome Sequencing Center for Infectious Disease"/>
            <person name="Wu L."/>
            <person name="Ma J."/>
        </authorList>
    </citation>
    <scope>NUCLEOTIDE SEQUENCE [LARGE SCALE GENOMIC DNA]</scope>
    <source>
        <strain evidence="8">JCM 17442</strain>
    </source>
</reference>
<dbReference type="InterPro" id="IPR000212">
    <property type="entry name" value="DNA_helicase_UvrD/REP"/>
</dbReference>
<accession>A0ABP8E3T9</accession>
<keyword evidence="3 5" id="KW-0347">Helicase</keyword>
<dbReference type="InterPro" id="IPR014016">
    <property type="entry name" value="UvrD-like_ATP-bd"/>
</dbReference>
<dbReference type="EMBL" id="BAABAU010000003">
    <property type="protein sequence ID" value="GAA4266739.1"/>
    <property type="molecule type" value="Genomic_DNA"/>
</dbReference>
<dbReference type="PROSITE" id="PS51198">
    <property type="entry name" value="UVRD_HELICASE_ATP_BIND"/>
    <property type="match status" value="1"/>
</dbReference>
<feature type="domain" description="UvrD-like helicase ATP-binding" evidence="6">
    <location>
        <begin position="205"/>
        <end position="622"/>
    </location>
</feature>